<organism evidence="2 3">
    <name type="scientific">Jimgerdemannia flammicorona</name>
    <dbReference type="NCBI Taxonomy" id="994334"/>
    <lineage>
        <taxon>Eukaryota</taxon>
        <taxon>Fungi</taxon>
        <taxon>Fungi incertae sedis</taxon>
        <taxon>Mucoromycota</taxon>
        <taxon>Mucoromycotina</taxon>
        <taxon>Endogonomycetes</taxon>
        <taxon>Endogonales</taxon>
        <taxon>Endogonaceae</taxon>
        <taxon>Jimgerdemannia</taxon>
    </lineage>
</organism>
<dbReference type="AlphaFoldDB" id="A0A433D8Q0"/>
<evidence type="ECO:0000313" key="2">
    <source>
        <dbReference type="EMBL" id="RUP47257.1"/>
    </source>
</evidence>
<dbReference type="OrthoDB" id="2305365at2759"/>
<name>A0A433D8Q0_9FUNG</name>
<proteinExistence type="predicted"/>
<accession>A0A433D8Q0</accession>
<evidence type="ECO:0000256" key="1">
    <source>
        <dbReference type="SAM" id="MobiDB-lite"/>
    </source>
</evidence>
<feature type="region of interest" description="Disordered" evidence="1">
    <location>
        <begin position="129"/>
        <end position="153"/>
    </location>
</feature>
<comment type="caution">
    <text evidence="2">The sequence shown here is derived from an EMBL/GenBank/DDBJ whole genome shotgun (WGS) entry which is preliminary data.</text>
</comment>
<dbReference type="EMBL" id="RBNI01004760">
    <property type="protein sequence ID" value="RUP47257.1"/>
    <property type="molecule type" value="Genomic_DNA"/>
</dbReference>
<protein>
    <submittedName>
        <fullName evidence="2">Uncharacterized protein</fullName>
    </submittedName>
</protein>
<dbReference type="Proteomes" id="UP000268093">
    <property type="component" value="Unassembled WGS sequence"/>
</dbReference>
<reference evidence="2 3" key="1">
    <citation type="journal article" date="2018" name="New Phytol.">
        <title>Phylogenomics of Endogonaceae and evolution of mycorrhizas within Mucoromycota.</title>
        <authorList>
            <person name="Chang Y."/>
            <person name="Desiro A."/>
            <person name="Na H."/>
            <person name="Sandor L."/>
            <person name="Lipzen A."/>
            <person name="Clum A."/>
            <person name="Barry K."/>
            <person name="Grigoriev I.V."/>
            <person name="Martin F.M."/>
            <person name="Stajich J.E."/>
            <person name="Smith M.E."/>
            <person name="Bonito G."/>
            <person name="Spatafora J.W."/>
        </authorList>
    </citation>
    <scope>NUCLEOTIDE SEQUENCE [LARGE SCALE GENOMIC DNA]</scope>
    <source>
        <strain evidence="2 3">GMNB39</strain>
    </source>
</reference>
<evidence type="ECO:0000313" key="3">
    <source>
        <dbReference type="Proteomes" id="UP000268093"/>
    </source>
</evidence>
<gene>
    <name evidence="2" type="ORF">BC936DRAFT_145939</name>
</gene>
<keyword evidence="3" id="KW-1185">Reference proteome</keyword>
<sequence>MSEPRLMASKYLNYQCNREICDIDDFFKNVPASKWSLESYFNNLLKHPDYDLSFDQAFTIFTDSLEQLNQLASVPVSVRSVCKSVHVTAQTKGFQDILKPRGYVCIIPRYRLVSTLHGTKKLKKHLLGKDETGKPGIRRKHRISSNEDAVPDR</sequence>